<organism evidence="1 2">
    <name type="scientific">Rhizophagus irregularis (strain DAOM 181602 / DAOM 197198 / MUCL 43194)</name>
    <name type="common">Arbuscular mycorrhizal fungus</name>
    <name type="synonym">Glomus intraradices</name>
    <dbReference type="NCBI Taxonomy" id="747089"/>
    <lineage>
        <taxon>Eukaryota</taxon>
        <taxon>Fungi</taxon>
        <taxon>Fungi incertae sedis</taxon>
        <taxon>Mucoromycota</taxon>
        <taxon>Glomeromycotina</taxon>
        <taxon>Glomeromycetes</taxon>
        <taxon>Glomerales</taxon>
        <taxon>Glomeraceae</taxon>
        <taxon>Rhizophagus</taxon>
    </lineage>
</organism>
<name>A0A2P4PV51_RHIID</name>
<reference evidence="1 2" key="1">
    <citation type="journal article" date="2013" name="Proc. Natl. Acad. Sci. U.S.A.">
        <title>Genome of an arbuscular mycorrhizal fungus provides insight into the oldest plant symbiosis.</title>
        <authorList>
            <person name="Tisserant E."/>
            <person name="Malbreil M."/>
            <person name="Kuo A."/>
            <person name="Kohler A."/>
            <person name="Symeonidi A."/>
            <person name="Balestrini R."/>
            <person name="Charron P."/>
            <person name="Duensing N."/>
            <person name="Frei Dit Frey N."/>
            <person name="Gianinazzi-Pearson V."/>
            <person name="Gilbert L.B."/>
            <person name="Handa Y."/>
            <person name="Herr J.R."/>
            <person name="Hijri M."/>
            <person name="Koul R."/>
            <person name="Kawaguchi M."/>
            <person name="Krajinski F."/>
            <person name="Lammers P.J."/>
            <person name="Masclaux F.G."/>
            <person name="Murat C."/>
            <person name="Morin E."/>
            <person name="Ndikumana S."/>
            <person name="Pagni M."/>
            <person name="Petitpierre D."/>
            <person name="Requena N."/>
            <person name="Rosikiewicz P."/>
            <person name="Riley R."/>
            <person name="Saito K."/>
            <person name="San Clemente H."/>
            <person name="Shapiro H."/>
            <person name="van Tuinen D."/>
            <person name="Becard G."/>
            <person name="Bonfante P."/>
            <person name="Paszkowski U."/>
            <person name="Shachar-Hill Y.Y."/>
            <person name="Tuskan G.A."/>
            <person name="Young P.W."/>
            <person name="Sanders I.R."/>
            <person name="Henrissat B."/>
            <person name="Rensing S.A."/>
            <person name="Grigoriev I.V."/>
            <person name="Corradi N."/>
            <person name="Roux C."/>
            <person name="Martin F."/>
        </authorList>
    </citation>
    <scope>NUCLEOTIDE SEQUENCE [LARGE SCALE GENOMIC DNA]</scope>
    <source>
        <strain evidence="1 2">DAOM 197198</strain>
    </source>
</reference>
<comment type="caution">
    <text evidence="1">The sequence shown here is derived from an EMBL/GenBank/DDBJ whole genome shotgun (WGS) entry which is preliminary data.</text>
</comment>
<keyword evidence="2" id="KW-1185">Reference proteome</keyword>
<proteinExistence type="predicted"/>
<dbReference type="SUPFAM" id="SSF52047">
    <property type="entry name" value="RNI-like"/>
    <property type="match status" value="1"/>
</dbReference>
<dbReference type="Gene3D" id="3.80.10.10">
    <property type="entry name" value="Ribonuclease Inhibitor"/>
    <property type="match status" value="1"/>
</dbReference>
<reference evidence="1 2" key="2">
    <citation type="journal article" date="2018" name="New Phytol.">
        <title>High intraspecific genome diversity in the model arbuscular mycorrhizal symbiont Rhizophagus irregularis.</title>
        <authorList>
            <person name="Chen E.C.H."/>
            <person name="Morin E."/>
            <person name="Beaudet D."/>
            <person name="Noel J."/>
            <person name="Yildirir G."/>
            <person name="Ndikumana S."/>
            <person name="Charron P."/>
            <person name="St-Onge C."/>
            <person name="Giorgi J."/>
            <person name="Kruger M."/>
            <person name="Marton T."/>
            <person name="Ropars J."/>
            <person name="Grigoriev I.V."/>
            <person name="Hainaut M."/>
            <person name="Henrissat B."/>
            <person name="Roux C."/>
            <person name="Martin F."/>
            <person name="Corradi N."/>
        </authorList>
    </citation>
    <scope>NUCLEOTIDE SEQUENCE [LARGE SCALE GENOMIC DNA]</scope>
    <source>
        <strain evidence="1 2">DAOM 197198</strain>
    </source>
</reference>
<dbReference type="Proteomes" id="UP000018888">
    <property type="component" value="Unassembled WGS sequence"/>
</dbReference>
<dbReference type="EMBL" id="AUPC02000139">
    <property type="protein sequence ID" value="POG69277.1"/>
    <property type="molecule type" value="Genomic_DNA"/>
</dbReference>
<gene>
    <name evidence="1" type="ORF">GLOIN_2v1877733</name>
</gene>
<protein>
    <recommendedName>
        <fullName evidence="3">F-box domain-containing protein</fullName>
    </recommendedName>
</protein>
<accession>A0A2P4PV51</accession>
<evidence type="ECO:0000313" key="2">
    <source>
        <dbReference type="Proteomes" id="UP000018888"/>
    </source>
</evidence>
<dbReference type="AlphaFoldDB" id="A0A2P4PV51"/>
<evidence type="ECO:0008006" key="3">
    <source>
        <dbReference type="Google" id="ProtNLM"/>
    </source>
</evidence>
<dbReference type="VEuPathDB" id="FungiDB:RhiirFUN_001716"/>
<evidence type="ECO:0000313" key="1">
    <source>
        <dbReference type="EMBL" id="POG69277.1"/>
    </source>
</evidence>
<dbReference type="InterPro" id="IPR032675">
    <property type="entry name" value="LRR_dom_sf"/>
</dbReference>
<sequence length="246" mass="28305">MHESNLLELLPSELISFILKYLPDLKHASGINDIWERVVNLERPKRVILTDFRFRIDICANANFISEKIVKIAYAKNNSIPRVYGFLDESYSTLGKVNLHIILNDGEKHKIILTEFIVTGPDWPDQFPEILLGSPWMRENSLQHLDFSYCGVTNKIIKEIGSSCLNLKYLKLEGCDIVSKEAIDQLISLNPNIHVENFVCTIIPAYFDTYPGMYELSRRLRMTVDSPRDIMSVHNYVRQALGSQMI</sequence>